<gene>
    <name evidence="2" type="ORF">BC793_102195</name>
</gene>
<name>A0A316G9K3_9ACTN</name>
<protein>
    <submittedName>
        <fullName evidence="2">ADP-ribosylglycohydrolase</fullName>
    </submittedName>
</protein>
<dbReference type="GO" id="GO:0046872">
    <property type="term" value="F:metal ion binding"/>
    <property type="evidence" value="ECO:0007669"/>
    <property type="project" value="UniProtKB-KW"/>
</dbReference>
<dbReference type="Pfam" id="PF03747">
    <property type="entry name" value="ADP_ribosyl_GH"/>
    <property type="match status" value="1"/>
</dbReference>
<feature type="binding site" evidence="1">
    <location>
        <position position="280"/>
    </location>
    <ligand>
        <name>Mg(2+)</name>
        <dbReference type="ChEBI" id="CHEBI:18420"/>
        <label>1</label>
    </ligand>
</feature>
<evidence type="ECO:0000313" key="2">
    <source>
        <dbReference type="EMBL" id="PWK51167.1"/>
    </source>
</evidence>
<dbReference type="AlphaFoldDB" id="A0A316G9K3"/>
<feature type="binding site" evidence="1">
    <location>
        <position position="283"/>
    </location>
    <ligand>
        <name>Mg(2+)</name>
        <dbReference type="ChEBI" id="CHEBI:18420"/>
        <label>1</label>
    </ligand>
</feature>
<keyword evidence="2" id="KW-0378">Hydrolase</keyword>
<dbReference type="InterPro" id="IPR050792">
    <property type="entry name" value="ADP-ribosylglycohydrolase"/>
</dbReference>
<dbReference type="InterPro" id="IPR036705">
    <property type="entry name" value="Ribosyl_crysJ1_sf"/>
</dbReference>
<organism evidence="2 3">
    <name type="scientific">Actinoplanes xinjiangensis</name>
    <dbReference type="NCBI Taxonomy" id="512350"/>
    <lineage>
        <taxon>Bacteria</taxon>
        <taxon>Bacillati</taxon>
        <taxon>Actinomycetota</taxon>
        <taxon>Actinomycetes</taxon>
        <taxon>Micromonosporales</taxon>
        <taxon>Micromonosporaceae</taxon>
        <taxon>Actinoplanes</taxon>
    </lineage>
</organism>
<dbReference type="Gene3D" id="1.10.4080.10">
    <property type="entry name" value="ADP-ribosylation/Crystallin J1"/>
    <property type="match status" value="1"/>
</dbReference>
<reference evidence="2 3" key="1">
    <citation type="submission" date="2018-05" db="EMBL/GenBank/DDBJ databases">
        <title>Genomic Encyclopedia of Archaeal and Bacterial Type Strains, Phase II (KMG-II): from individual species to whole genera.</title>
        <authorList>
            <person name="Goeker M."/>
        </authorList>
    </citation>
    <scope>NUCLEOTIDE SEQUENCE [LARGE SCALE GENOMIC DNA]</scope>
    <source>
        <strain evidence="2 3">DSM 45184</strain>
    </source>
</reference>
<dbReference type="GO" id="GO:0016787">
    <property type="term" value="F:hydrolase activity"/>
    <property type="evidence" value="ECO:0007669"/>
    <property type="project" value="UniProtKB-KW"/>
</dbReference>
<accession>A0A316G9K3</accession>
<comment type="cofactor">
    <cofactor evidence="1">
        <name>Mg(2+)</name>
        <dbReference type="ChEBI" id="CHEBI:18420"/>
    </cofactor>
    <text evidence="1">Binds 2 magnesium ions per subunit.</text>
</comment>
<comment type="caution">
    <text evidence="2">The sequence shown here is derived from an EMBL/GenBank/DDBJ whole genome shotgun (WGS) entry which is preliminary data.</text>
</comment>
<dbReference type="PANTHER" id="PTHR16222:SF12">
    <property type="entry name" value="ADP-RIBOSYLGLYCOHYDROLASE-RELATED"/>
    <property type="match status" value="1"/>
</dbReference>
<proteinExistence type="predicted"/>
<keyword evidence="1" id="KW-0460">Magnesium</keyword>
<dbReference type="EMBL" id="QGGR01000002">
    <property type="protein sequence ID" value="PWK51167.1"/>
    <property type="molecule type" value="Genomic_DNA"/>
</dbReference>
<feature type="binding site" evidence="1">
    <location>
        <position position="282"/>
    </location>
    <ligand>
        <name>Mg(2+)</name>
        <dbReference type="ChEBI" id="CHEBI:18420"/>
        <label>1</label>
    </ligand>
</feature>
<feature type="binding site" evidence="1">
    <location>
        <position position="74"/>
    </location>
    <ligand>
        <name>Mg(2+)</name>
        <dbReference type="ChEBI" id="CHEBI:18420"/>
        <label>1</label>
    </ligand>
</feature>
<evidence type="ECO:0000313" key="3">
    <source>
        <dbReference type="Proteomes" id="UP000245697"/>
    </source>
</evidence>
<sequence>MIERESLMTLSDGIRSEVPMSFTLFPGTRRTLALESLAGLSVGDALGAQYFVPGIKPADLLDARVPEPPWEWTDDTEQACCLVATLAEGDFDRDAFAALLADRFEPYRGYGPGAVVMLREIREGLPWPIAAAAAFNGQGSCGNGAAMRAAPLGAWHADSLAHAATQGVRAAEVTHAHPEGIAGGVAVSVAAAYAAAARLNGHRPDPGRLLLAAAAHTAPSVVRDGLTTSVRGGVAEAAERLGNGGQATAQDTVPFALWVADRYLDDFPAAVAACVVAGGDVDTTAAIAGGVVAAYTGLDGIPGDWLAHREPLPAWLAAASGDQSAGG</sequence>
<dbReference type="SUPFAM" id="SSF101478">
    <property type="entry name" value="ADP-ribosylglycohydrolase"/>
    <property type="match status" value="1"/>
</dbReference>
<feature type="binding site" evidence="1">
    <location>
        <position position="73"/>
    </location>
    <ligand>
        <name>Mg(2+)</name>
        <dbReference type="ChEBI" id="CHEBI:18420"/>
        <label>1</label>
    </ligand>
</feature>
<keyword evidence="1" id="KW-0479">Metal-binding</keyword>
<keyword evidence="3" id="KW-1185">Reference proteome</keyword>
<dbReference type="PANTHER" id="PTHR16222">
    <property type="entry name" value="ADP-RIBOSYLGLYCOHYDROLASE"/>
    <property type="match status" value="1"/>
</dbReference>
<dbReference type="Proteomes" id="UP000245697">
    <property type="component" value="Unassembled WGS sequence"/>
</dbReference>
<dbReference type="InterPro" id="IPR005502">
    <property type="entry name" value="Ribosyl_crysJ1"/>
</dbReference>
<feature type="binding site" evidence="1">
    <location>
        <position position="75"/>
    </location>
    <ligand>
        <name>Mg(2+)</name>
        <dbReference type="ChEBI" id="CHEBI:18420"/>
        <label>1</label>
    </ligand>
</feature>
<evidence type="ECO:0000256" key="1">
    <source>
        <dbReference type="PIRSR" id="PIRSR605502-1"/>
    </source>
</evidence>